<keyword evidence="5" id="KW-0560">Oxidoreductase</keyword>
<dbReference type="AlphaFoldDB" id="A0A2P7Z7Q7"/>
<reference evidence="9 10" key="1">
    <citation type="submission" date="2017-05" db="EMBL/GenBank/DDBJ databases">
        <title>Draft genome sequence of Elsinoe australis.</title>
        <authorList>
            <person name="Cheng Q."/>
        </authorList>
    </citation>
    <scope>NUCLEOTIDE SEQUENCE [LARGE SCALE GENOMIC DNA]</scope>
    <source>
        <strain evidence="9 10">NL1</strain>
    </source>
</reference>
<keyword evidence="4 6" id="KW-0862">Zinc</keyword>
<proteinExistence type="inferred from homology"/>
<dbReference type="EMBL" id="NHZQ01000289">
    <property type="protein sequence ID" value="PSK44243.1"/>
    <property type="molecule type" value="Genomic_DNA"/>
</dbReference>
<feature type="domain" description="Alcohol dehydrogenase-like C-terminal" evidence="7">
    <location>
        <begin position="206"/>
        <end position="342"/>
    </location>
</feature>
<dbReference type="InterPro" id="IPR036291">
    <property type="entry name" value="NAD(P)-bd_dom_sf"/>
</dbReference>
<dbReference type="CDD" id="cd08278">
    <property type="entry name" value="benzyl_alcohol_DH"/>
    <property type="match status" value="1"/>
</dbReference>
<dbReference type="InterPro" id="IPR002328">
    <property type="entry name" value="ADH_Zn_CS"/>
</dbReference>
<dbReference type="PANTHER" id="PTHR43350">
    <property type="entry name" value="NAD-DEPENDENT ALCOHOL DEHYDROGENASE"/>
    <property type="match status" value="1"/>
</dbReference>
<dbReference type="PANTHER" id="PTHR43350:SF2">
    <property type="entry name" value="GROES-LIKE ZINC-BINDING ALCOHOL DEHYDROGENASE FAMILY PROTEIN"/>
    <property type="match status" value="1"/>
</dbReference>
<dbReference type="Pfam" id="PF08240">
    <property type="entry name" value="ADH_N"/>
    <property type="match status" value="1"/>
</dbReference>
<keyword evidence="3 6" id="KW-0479">Metal-binding</keyword>
<keyword evidence="10" id="KW-1185">Reference proteome</keyword>
<evidence type="ECO:0000313" key="9">
    <source>
        <dbReference type="EMBL" id="PSK44243.1"/>
    </source>
</evidence>
<dbReference type="InterPro" id="IPR011032">
    <property type="entry name" value="GroES-like_sf"/>
</dbReference>
<organism evidence="9 10">
    <name type="scientific">Elsinoe australis</name>
    <dbReference type="NCBI Taxonomy" id="40998"/>
    <lineage>
        <taxon>Eukaryota</taxon>
        <taxon>Fungi</taxon>
        <taxon>Dikarya</taxon>
        <taxon>Ascomycota</taxon>
        <taxon>Pezizomycotina</taxon>
        <taxon>Dothideomycetes</taxon>
        <taxon>Dothideomycetidae</taxon>
        <taxon>Myriangiales</taxon>
        <taxon>Elsinoaceae</taxon>
        <taxon>Elsinoe</taxon>
    </lineage>
</organism>
<dbReference type="SUPFAM" id="SSF50129">
    <property type="entry name" value="GroES-like"/>
    <property type="match status" value="1"/>
</dbReference>
<dbReference type="InterPro" id="IPR013154">
    <property type="entry name" value="ADH-like_N"/>
</dbReference>
<feature type="domain" description="Alcohol dehydrogenase-like N-terminal" evidence="8">
    <location>
        <begin position="34"/>
        <end position="138"/>
    </location>
</feature>
<dbReference type="Gene3D" id="3.40.50.720">
    <property type="entry name" value="NAD(P)-binding Rossmann-like Domain"/>
    <property type="match status" value="1"/>
</dbReference>
<evidence type="ECO:0000259" key="8">
    <source>
        <dbReference type="Pfam" id="PF08240"/>
    </source>
</evidence>
<evidence type="ECO:0000256" key="5">
    <source>
        <dbReference type="ARBA" id="ARBA00023002"/>
    </source>
</evidence>
<dbReference type="GO" id="GO:0008270">
    <property type="term" value="F:zinc ion binding"/>
    <property type="evidence" value="ECO:0007669"/>
    <property type="project" value="InterPro"/>
</dbReference>
<evidence type="ECO:0000256" key="3">
    <source>
        <dbReference type="ARBA" id="ARBA00022723"/>
    </source>
</evidence>
<sequence length="380" mass="40709">MAESIKARAIVSHGPNVHDDWKLEEVSTLPDVKDDEILVEMVASGICHTDVFLGTAPPDSPLALYPRIVGHEGSGYARYIGRSVQGISVGDPVLLSYTYCASCRSCEAQHLSYCEQFIPLNFFGRPTFKDGKGKEIPGSFFGQSSFASWSVVKGSSAVNVKGIVQDKKELALFAPLGCGVQTGSGTVVNAAGAGEKDVVVVTGLGGVGLSAIMGAKIVGARIIVGIDRVKKRLDMAKELGATHVIDSSSLEEGKTLSDVVKEICDGVGPTLAVETTGVPALIKACIDFTRIKGQVLQVGSAPTDFQLELNAFGFMPTGKTYRGVIEGESFAPEYVPKMIQWYREGRFPIDKFSKFMDAAEFQKGLHEMHTGVTIKPILLW</sequence>
<evidence type="ECO:0000256" key="2">
    <source>
        <dbReference type="ARBA" id="ARBA00008072"/>
    </source>
</evidence>
<dbReference type="PROSITE" id="PS00059">
    <property type="entry name" value="ADH_ZINC"/>
    <property type="match status" value="1"/>
</dbReference>
<dbReference type="STRING" id="40998.A0A2P7Z7Q7"/>
<evidence type="ECO:0000256" key="6">
    <source>
        <dbReference type="RuleBase" id="RU361277"/>
    </source>
</evidence>
<dbReference type="Pfam" id="PF00107">
    <property type="entry name" value="ADH_zinc_N"/>
    <property type="match status" value="1"/>
</dbReference>
<protein>
    <submittedName>
        <fullName evidence="9">Alcohol dehydrogenase 4, mitochondrial</fullName>
    </submittedName>
</protein>
<comment type="caution">
    <text evidence="9">The sequence shown here is derived from an EMBL/GenBank/DDBJ whole genome shotgun (WGS) entry which is preliminary data.</text>
</comment>
<evidence type="ECO:0000259" key="7">
    <source>
        <dbReference type="Pfam" id="PF00107"/>
    </source>
</evidence>
<comment type="cofactor">
    <cofactor evidence="1 6">
        <name>Zn(2+)</name>
        <dbReference type="ChEBI" id="CHEBI:29105"/>
    </cofactor>
</comment>
<evidence type="ECO:0000256" key="1">
    <source>
        <dbReference type="ARBA" id="ARBA00001947"/>
    </source>
</evidence>
<dbReference type="InterPro" id="IPR013149">
    <property type="entry name" value="ADH-like_C"/>
</dbReference>
<comment type="similarity">
    <text evidence="2 6">Belongs to the zinc-containing alcohol dehydrogenase family.</text>
</comment>
<dbReference type="SUPFAM" id="SSF51735">
    <property type="entry name" value="NAD(P)-binding Rossmann-fold domains"/>
    <property type="match status" value="1"/>
</dbReference>
<accession>A0A2P7Z7Q7</accession>
<dbReference type="Gene3D" id="3.90.180.10">
    <property type="entry name" value="Medium-chain alcohol dehydrogenases, catalytic domain"/>
    <property type="match status" value="1"/>
</dbReference>
<dbReference type="Proteomes" id="UP000243723">
    <property type="component" value="Unassembled WGS sequence"/>
</dbReference>
<evidence type="ECO:0000313" key="10">
    <source>
        <dbReference type="Proteomes" id="UP000243723"/>
    </source>
</evidence>
<dbReference type="OrthoDB" id="1560166at2759"/>
<evidence type="ECO:0000256" key="4">
    <source>
        <dbReference type="ARBA" id="ARBA00022833"/>
    </source>
</evidence>
<gene>
    <name evidence="9" type="ORF">B9Z65_223</name>
</gene>
<name>A0A2P7Z7Q7_9PEZI</name>
<dbReference type="GO" id="GO:0016491">
    <property type="term" value="F:oxidoreductase activity"/>
    <property type="evidence" value="ECO:0007669"/>
    <property type="project" value="UniProtKB-KW"/>
</dbReference>